<dbReference type="Gene3D" id="1.10.10.630">
    <property type="entry name" value="DnaD domain-like"/>
    <property type="match status" value="2"/>
</dbReference>
<comment type="similarity">
    <text evidence="1">Belongs to the DnaB/DnaD family.</text>
</comment>
<organism evidence="3 4">
    <name type="scientific">Candidatus Fimisoma avicola</name>
    <dbReference type="NCBI Taxonomy" id="2840826"/>
    <lineage>
        <taxon>Bacteria</taxon>
        <taxon>Bacillati</taxon>
        <taxon>Bacillota</taxon>
        <taxon>Clostridia</taxon>
        <taxon>Eubacteriales</taxon>
        <taxon>Candidatus Fimisoma</taxon>
    </lineage>
</organism>
<gene>
    <name evidence="3" type="ORF">IAD16_03025</name>
</gene>
<dbReference type="Proteomes" id="UP000824091">
    <property type="component" value="Unassembled WGS sequence"/>
</dbReference>
<dbReference type="SUPFAM" id="SSF158499">
    <property type="entry name" value="DnaD domain-like"/>
    <property type="match status" value="2"/>
</dbReference>
<sequence>MSFKREKIRDIYLLTTEVENIFINEYMPQAPGDYVKVYLYGLLYSGNGETMTEKQMSRQLGLPGEKIDQAWAYWERQGLVSRTPSDGTDGYDICFRQMRSLMYGRDMSAGAAREKTEEAEAAGVLGSDRLKNLLDEMENLLGKTFSPRETKEIFSWAEEIGATDDIILGAASYCAEKGKTGINYISKVIRQWTDDGLLTKKDIKEHLDKIEARSGLQRQILNSLGLNRGATAAEKEMIDRWFDQLHFNQERVMEACARASFISSPNLRYVNKVLENWYEEAKSSGRDVNTKITVTQADLNRYYEYLRNKAREEAEERKKEVYSRIPRIKEIDGEMMDLGRNLSKVILGGKPEKVEEIKKLLALLEEERAVLLTENNYRRDYTDIKFACEKCSDTGITEDGVRCSCVEERIGEAEIWQNSTSSKK</sequence>
<proteinExistence type="inferred from homology"/>
<dbReference type="InterPro" id="IPR053162">
    <property type="entry name" value="DnaD"/>
</dbReference>
<evidence type="ECO:0000313" key="4">
    <source>
        <dbReference type="Proteomes" id="UP000824091"/>
    </source>
</evidence>
<feature type="domain" description="DnaB/C C-terminal" evidence="2">
    <location>
        <begin position="135"/>
        <end position="206"/>
    </location>
</feature>
<evidence type="ECO:0000313" key="3">
    <source>
        <dbReference type="EMBL" id="HIU27341.1"/>
    </source>
</evidence>
<comment type="caution">
    <text evidence="3">The sequence shown here is derived from an EMBL/GenBank/DDBJ whole genome shotgun (WGS) entry which is preliminary data.</text>
</comment>
<evidence type="ECO:0000259" key="2">
    <source>
        <dbReference type="Pfam" id="PF07261"/>
    </source>
</evidence>
<evidence type="ECO:0000256" key="1">
    <source>
        <dbReference type="ARBA" id="ARBA00093462"/>
    </source>
</evidence>
<protein>
    <submittedName>
        <fullName evidence="3">DnaD domain protein</fullName>
    </submittedName>
</protein>
<reference evidence="3" key="1">
    <citation type="submission" date="2020-10" db="EMBL/GenBank/DDBJ databases">
        <authorList>
            <person name="Gilroy R."/>
        </authorList>
    </citation>
    <scope>NUCLEOTIDE SEQUENCE</scope>
    <source>
        <strain evidence="3">11300</strain>
    </source>
</reference>
<dbReference type="NCBIfam" id="TIGR01446">
    <property type="entry name" value="DnaD_dom"/>
    <property type="match status" value="2"/>
</dbReference>
<dbReference type="InterPro" id="IPR006343">
    <property type="entry name" value="DnaB/C_C"/>
</dbReference>
<dbReference type="Pfam" id="PF07261">
    <property type="entry name" value="DnaB_2"/>
    <property type="match status" value="2"/>
</dbReference>
<dbReference type="PANTHER" id="PTHR37293">
    <property type="entry name" value="PHAGE REPLICATION PROTEIN-RELATED"/>
    <property type="match status" value="1"/>
</dbReference>
<reference evidence="3" key="2">
    <citation type="journal article" date="2021" name="PeerJ">
        <title>Extensive microbial diversity within the chicken gut microbiome revealed by metagenomics and culture.</title>
        <authorList>
            <person name="Gilroy R."/>
            <person name="Ravi A."/>
            <person name="Getino M."/>
            <person name="Pursley I."/>
            <person name="Horton D.L."/>
            <person name="Alikhan N.F."/>
            <person name="Baker D."/>
            <person name="Gharbi K."/>
            <person name="Hall N."/>
            <person name="Watson M."/>
            <person name="Adriaenssens E.M."/>
            <person name="Foster-Nyarko E."/>
            <person name="Jarju S."/>
            <person name="Secka A."/>
            <person name="Antonio M."/>
            <person name="Oren A."/>
            <person name="Chaudhuri R.R."/>
            <person name="La Ragione R."/>
            <person name="Hildebrand F."/>
            <person name="Pallen M.J."/>
        </authorList>
    </citation>
    <scope>NUCLEOTIDE SEQUENCE</scope>
    <source>
        <strain evidence="3">11300</strain>
    </source>
</reference>
<accession>A0A9D1I399</accession>
<dbReference type="AlphaFoldDB" id="A0A9D1I399"/>
<name>A0A9D1I399_9FIRM</name>
<dbReference type="EMBL" id="DVMO01000045">
    <property type="protein sequence ID" value="HIU27341.1"/>
    <property type="molecule type" value="Genomic_DNA"/>
</dbReference>
<feature type="domain" description="DnaB/C C-terminal" evidence="2">
    <location>
        <begin position="227"/>
        <end position="280"/>
    </location>
</feature>
<dbReference type="PANTHER" id="PTHR37293:SF5">
    <property type="entry name" value="DNA REPLICATION PROTEIN"/>
    <property type="match status" value="1"/>
</dbReference>
<dbReference type="InterPro" id="IPR034829">
    <property type="entry name" value="DnaD-like_sf"/>
</dbReference>